<comment type="caution">
    <text evidence="1">The sequence shown here is derived from an EMBL/GenBank/DDBJ whole genome shotgun (WGS) entry which is preliminary data.</text>
</comment>
<evidence type="ECO:0000313" key="2">
    <source>
        <dbReference type="Proteomes" id="UP001589645"/>
    </source>
</evidence>
<dbReference type="EMBL" id="JBHMEP010000001">
    <property type="protein sequence ID" value="MFB9133508.1"/>
    <property type="molecule type" value="Genomic_DNA"/>
</dbReference>
<proteinExistence type="predicted"/>
<dbReference type="RefSeq" id="WP_390189029.1">
    <property type="nucleotide sequence ID" value="NZ_JBHMEP010000001.1"/>
</dbReference>
<accession>A0ABV5HH22</accession>
<name>A0ABV5HH22_9VIBR</name>
<organism evidence="1 2">
    <name type="scientific">Vibrio olivae</name>
    <dbReference type="NCBI Taxonomy" id="1243002"/>
    <lineage>
        <taxon>Bacteria</taxon>
        <taxon>Pseudomonadati</taxon>
        <taxon>Pseudomonadota</taxon>
        <taxon>Gammaproteobacteria</taxon>
        <taxon>Vibrionales</taxon>
        <taxon>Vibrionaceae</taxon>
        <taxon>Vibrio</taxon>
    </lineage>
</organism>
<sequence>MIRCVTSNPKALERLKVAFRACPNDFEQLKQEVTAGRVSLYELTGDNYHITVAGEVLGDSYFLWGVSGRGVVPAIRELSAYVKNAGLNSISAETYFAGLARLVRRLNTTEQPQTDTTQLTMRV</sequence>
<keyword evidence="2" id="KW-1185">Reference proteome</keyword>
<gene>
    <name evidence="1" type="ORF">ACFFUV_00815</name>
</gene>
<reference evidence="1 2" key="1">
    <citation type="submission" date="2024-09" db="EMBL/GenBank/DDBJ databases">
        <authorList>
            <person name="Sun Q."/>
            <person name="Mori K."/>
        </authorList>
    </citation>
    <scope>NUCLEOTIDE SEQUENCE [LARGE SCALE GENOMIC DNA]</scope>
    <source>
        <strain evidence="1 2">CECT 8064</strain>
    </source>
</reference>
<protein>
    <submittedName>
        <fullName evidence="1">DNAase</fullName>
    </submittedName>
</protein>
<dbReference type="Proteomes" id="UP001589645">
    <property type="component" value="Unassembled WGS sequence"/>
</dbReference>
<evidence type="ECO:0000313" key="1">
    <source>
        <dbReference type="EMBL" id="MFB9133508.1"/>
    </source>
</evidence>